<name>A0A7J6VYA4_THATH</name>
<sequence length="304" mass="34696">MELNNSINLGTFIIAFLNPDDGCLIFATDSRSSTINSVTQELTVVADNVRKFHVFHPFVVLFAGDSMDANKVFNDVTDEFNRKIPLTLQEFEAYVNSSICKFSEGKSNDQWKNSFILGSVRIVDNVFVDKYLVMIQKLQDPVHVLKGAIGDGVNAMFPLEDVKWDNINHVQNEIIKNFAHVFYCLDTCGGAIEMLTLSLKIKEKNGSNVVKVLDEDHIIEWPEKMCDQRGIEYKVSDRFYESDTSGKVLQDKDGHKIKKPNARISNKGPQQTNNLLEYRYIMARMKKLDKIKVKLDEKLFVEKA</sequence>
<evidence type="ECO:0000313" key="2">
    <source>
        <dbReference type="Proteomes" id="UP000554482"/>
    </source>
</evidence>
<evidence type="ECO:0000313" key="1">
    <source>
        <dbReference type="EMBL" id="KAF5189568.1"/>
    </source>
</evidence>
<protein>
    <submittedName>
        <fullName evidence="1">Uncharacterized protein</fullName>
    </submittedName>
</protein>
<organism evidence="1 2">
    <name type="scientific">Thalictrum thalictroides</name>
    <name type="common">Rue-anemone</name>
    <name type="synonym">Anemone thalictroides</name>
    <dbReference type="NCBI Taxonomy" id="46969"/>
    <lineage>
        <taxon>Eukaryota</taxon>
        <taxon>Viridiplantae</taxon>
        <taxon>Streptophyta</taxon>
        <taxon>Embryophyta</taxon>
        <taxon>Tracheophyta</taxon>
        <taxon>Spermatophyta</taxon>
        <taxon>Magnoliopsida</taxon>
        <taxon>Ranunculales</taxon>
        <taxon>Ranunculaceae</taxon>
        <taxon>Thalictroideae</taxon>
        <taxon>Thalictrum</taxon>
    </lineage>
</organism>
<proteinExistence type="predicted"/>
<dbReference type="Proteomes" id="UP000554482">
    <property type="component" value="Unassembled WGS sequence"/>
</dbReference>
<reference evidence="1 2" key="1">
    <citation type="submission" date="2020-06" db="EMBL/GenBank/DDBJ databases">
        <title>Transcriptomic and genomic resources for Thalictrum thalictroides and T. hernandezii: Facilitating candidate gene discovery in an emerging model plant lineage.</title>
        <authorList>
            <person name="Arias T."/>
            <person name="Riano-Pachon D.M."/>
            <person name="Di Stilio V.S."/>
        </authorList>
    </citation>
    <scope>NUCLEOTIDE SEQUENCE [LARGE SCALE GENOMIC DNA]</scope>
    <source>
        <strain evidence="2">cv. WT478/WT964</strain>
        <tissue evidence="1">Leaves</tissue>
    </source>
</reference>
<gene>
    <name evidence="1" type="ORF">FRX31_020842</name>
</gene>
<keyword evidence="2" id="KW-1185">Reference proteome</keyword>
<comment type="caution">
    <text evidence="1">The sequence shown here is derived from an EMBL/GenBank/DDBJ whole genome shotgun (WGS) entry which is preliminary data.</text>
</comment>
<dbReference type="AlphaFoldDB" id="A0A7J6VYA4"/>
<dbReference type="EMBL" id="JABWDY010025284">
    <property type="protein sequence ID" value="KAF5189568.1"/>
    <property type="molecule type" value="Genomic_DNA"/>
</dbReference>
<accession>A0A7J6VYA4</accession>